<dbReference type="InParanoid" id="A0A1Y2LUM2"/>
<evidence type="ECO:0000313" key="4">
    <source>
        <dbReference type="Proteomes" id="UP000193240"/>
    </source>
</evidence>
<organism evidence="3 4">
    <name type="scientific">Epicoccum nigrum</name>
    <name type="common">Soil fungus</name>
    <name type="synonym">Epicoccum purpurascens</name>
    <dbReference type="NCBI Taxonomy" id="105696"/>
    <lineage>
        <taxon>Eukaryota</taxon>
        <taxon>Fungi</taxon>
        <taxon>Dikarya</taxon>
        <taxon>Ascomycota</taxon>
        <taxon>Pezizomycotina</taxon>
        <taxon>Dothideomycetes</taxon>
        <taxon>Pleosporomycetidae</taxon>
        <taxon>Pleosporales</taxon>
        <taxon>Pleosporineae</taxon>
        <taxon>Didymellaceae</taxon>
        <taxon>Epicoccum</taxon>
    </lineage>
</organism>
<evidence type="ECO:0000259" key="2">
    <source>
        <dbReference type="Pfam" id="PF10056"/>
    </source>
</evidence>
<dbReference type="PANTHER" id="PTHR38113">
    <property type="match status" value="1"/>
</dbReference>
<dbReference type="AlphaFoldDB" id="A0A1Y2LUM2"/>
<keyword evidence="4" id="KW-1185">Reference proteome</keyword>
<dbReference type="PANTHER" id="PTHR38113:SF2">
    <property type="entry name" value="DUF2293 DOMAIN-CONTAINING PROTEIN"/>
    <property type="match status" value="1"/>
</dbReference>
<dbReference type="EMBL" id="KZ107850">
    <property type="protein sequence ID" value="OSS46907.1"/>
    <property type="molecule type" value="Genomic_DNA"/>
</dbReference>
<dbReference type="InterPro" id="IPR018744">
    <property type="entry name" value="DUF2293"/>
</dbReference>
<evidence type="ECO:0000313" key="3">
    <source>
        <dbReference type="EMBL" id="OSS46907.1"/>
    </source>
</evidence>
<proteinExistence type="predicted"/>
<evidence type="ECO:0000256" key="1">
    <source>
        <dbReference type="SAM" id="MobiDB-lite"/>
    </source>
</evidence>
<accession>A0A1Y2LUM2</accession>
<protein>
    <recommendedName>
        <fullName evidence="2">DUF2293 domain-containing protein</fullName>
    </recommendedName>
</protein>
<reference evidence="3 4" key="1">
    <citation type="journal article" date="2017" name="Genome Announc.">
        <title>Genome sequence of the saprophytic ascomycete Epicoccum nigrum ICMP 19927 strain isolated from New Zealand.</title>
        <authorList>
            <person name="Fokin M."/>
            <person name="Fleetwood D."/>
            <person name="Weir B.S."/>
            <person name="Villas-Boas S.G."/>
        </authorList>
    </citation>
    <scope>NUCLEOTIDE SEQUENCE [LARGE SCALE GENOMIC DNA]</scope>
    <source>
        <strain evidence="3 4">ICMP 19927</strain>
    </source>
</reference>
<dbReference type="Proteomes" id="UP000193240">
    <property type="component" value="Unassembled WGS sequence"/>
</dbReference>
<dbReference type="Pfam" id="PF10056">
    <property type="entry name" value="DUF2293"/>
    <property type="match status" value="1"/>
</dbReference>
<feature type="region of interest" description="Disordered" evidence="1">
    <location>
        <begin position="190"/>
        <end position="209"/>
    </location>
</feature>
<feature type="domain" description="DUF2293" evidence="2">
    <location>
        <begin position="96"/>
        <end position="179"/>
    </location>
</feature>
<dbReference type="OMA" id="DAREQVW"/>
<gene>
    <name evidence="3" type="ORF">B5807_08854</name>
</gene>
<sequence>MAKKEVTVCSDVAVPNGYGFLPKGISYKTLHCRKLTHEAGKTLYVVVDAKKRQLGLRAPRFILNKVHEQAKETLPARCAAVQRRDLSAIGAAANELEKQFPKLPEKEKTLVLKHGFRKHSGRVGRTSTIPLQRKALLAVIAHVRHRHTKYDALLAGGSDRKAARKAVNRKIESVMRDWGYVRDMSWYFKNDQPTSSGESGESEESEFEP</sequence>
<feature type="compositionally biased region" description="Acidic residues" evidence="1">
    <location>
        <begin position="200"/>
        <end position="209"/>
    </location>
</feature>
<name>A0A1Y2LUM2_EPING</name>